<dbReference type="InterPro" id="IPR045055">
    <property type="entry name" value="DNA2/NAM7-like"/>
</dbReference>
<organism evidence="2 3">
    <name type="scientific">Botrytis paeoniae</name>
    <dbReference type="NCBI Taxonomy" id="278948"/>
    <lineage>
        <taxon>Eukaryota</taxon>
        <taxon>Fungi</taxon>
        <taxon>Dikarya</taxon>
        <taxon>Ascomycota</taxon>
        <taxon>Pezizomycotina</taxon>
        <taxon>Leotiomycetes</taxon>
        <taxon>Helotiales</taxon>
        <taxon>Sclerotiniaceae</taxon>
        <taxon>Botrytis</taxon>
    </lineage>
</organism>
<gene>
    <name evidence="2" type="ORF">BPAE_0291g00050</name>
</gene>
<evidence type="ECO:0000313" key="3">
    <source>
        <dbReference type="Proteomes" id="UP000297910"/>
    </source>
</evidence>
<accession>A0A4Z1F861</accession>
<keyword evidence="3" id="KW-1185">Reference proteome</keyword>
<protein>
    <submittedName>
        <fullName evidence="2">Uncharacterized protein</fullName>
    </submittedName>
</protein>
<name>A0A4Z1F861_9HELO</name>
<dbReference type="PANTHER" id="PTHR10887">
    <property type="entry name" value="DNA2/NAM7 HELICASE FAMILY"/>
    <property type="match status" value="1"/>
</dbReference>
<feature type="region of interest" description="Disordered" evidence="1">
    <location>
        <begin position="1"/>
        <end position="40"/>
    </location>
</feature>
<dbReference type="Gene3D" id="3.40.50.300">
    <property type="entry name" value="P-loop containing nucleotide triphosphate hydrolases"/>
    <property type="match status" value="1"/>
</dbReference>
<comment type="caution">
    <text evidence="2">The sequence shown here is derived from an EMBL/GenBank/DDBJ whole genome shotgun (WGS) entry which is preliminary data.</text>
</comment>
<dbReference type="Proteomes" id="UP000297910">
    <property type="component" value="Unassembled WGS sequence"/>
</dbReference>
<evidence type="ECO:0000313" key="2">
    <source>
        <dbReference type="EMBL" id="TGO20486.1"/>
    </source>
</evidence>
<sequence>MASNVNNGSSKRKQAGFEKGEVKRTKQGNGPQTQAEKEMHDFERFRRTLALWYNSPNGSDHPAKSHPLGVLNGRSAAVLVLRARDAPVLPGLMESWSRSVRVKLDMFSQAPCLRVILDSEHSFVIRPANIIKGDRPVWTQNHDYKLDLSEDEIEGTKADLARHFTNHYHCPIQGAIDEIIKISRSGSVVKALSILGFDLGGESTWETRTADIKDPRYDQMEAFMTQLNQGVMHAAVCRINSAYSWYRDSIGTKLGQLSEAWQAHPDGEVRHQPWMMLKGMDEELRAYSPHDSRKAFGSLREMEIALSLCIIHENMWENYSISKYFNNDTKHQCRADRSRDQVMLHVGVDKDENFVMPSVPTGTRIRFWVVPLEVDEDAEEPAPPAEDEWIKVRGKKVRKPVIPLRGWMPEDQVTQAQVIEVATELDFVLGFHCKDENSRNAFQRGNCLPSKNVMQENLQNFFMGHESLHEGAAIHNACRGKMSNDQKNAFDYLTKSMEMNRQQLQAWRLTFYESCYATFIQDPLGTGKTHIVGGQGLGLALCGVRDWFEIVYLPTRGTTIFDLKETTIDWDNATLGMIQEGENQTGNSNVDDYALWKHIVRTMRDDSDNGTDEAKKTRARGWLDALAKFKSGQNELVLSGITPADQYNDAIIGFLSAWNRMNVRLTRAQSCLVMFGNLDVWRSQLPVLVKKCKNFGFMVIDLVDRGDIIDALMIDYDKKEYEKRILEEWYVKRAKAIDYQSKDENGIEFDLPAFGVEEDNKAEKDAMDDLTNNLEISKVSDQVGSDRKLKEAELMNENDLDWEDKEPVEDPTLVEKVNDMLGELSAPPPPQAVQASVPPPPPAVPRAIPSTAPLIKICSPRRFWVSASVYIVKYQWVRGST</sequence>
<dbReference type="PANTHER" id="PTHR10887:SF495">
    <property type="entry name" value="HELICASE SENATAXIN ISOFORM X1-RELATED"/>
    <property type="match status" value="1"/>
</dbReference>
<dbReference type="AlphaFoldDB" id="A0A4Z1F861"/>
<feature type="compositionally biased region" description="Basic and acidic residues" evidence="1">
    <location>
        <begin position="15"/>
        <end position="24"/>
    </location>
</feature>
<evidence type="ECO:0000256" key="1">
    <source>
        <dbReference type="SAM" id="MobiDB-lite"/>
    </source>
</evidence>
<dbReference type="InterPro" id="IPR027417">
    <property type="entry name" value="P-loop_NTPase"/>
</dbReference>
<reference evidence="2 3" key="1">
    <citation type="submission" date="2017-12" db="EMBL/GenBank/DDBJ databases">
        <title>Comparative genomics of Botrytis spp.</title>
        <authorList>
            <person name="Valero-Jimenez C.A."/>
            <person name="Tapia P."/>
            <person name="Veloso J."/>
            <person name="Silva-Moreno E."/>
            <person name="Staats M."/>
            <person name="Valdes J.H."/>
            <person name="Van Kan J.A.L."/>
        </authorList>
    </citation>
    <scope>NUCLEOTIDE SEQUENCE [LARGE SCALE GENOMIC DNA]</scope>
    <source>
        <strain evidence="2 3">Bp0003</strain>
    </source>
</reference>
<dbReference type="EMBL" id="PQXI01000290">
    <property type="protein sequence ID" value="TGO20486.1"/>
    <property type="molecule type" value="Genomic_DNA"/>
</dbReference>
<proteinExistence type="predicted"/>